<dbReference type="AlphaFoldDB" id="A0A6G7VDK1"/>
<dbReference type="RefSeq" id="WP_166270796.1">
    <property type="nucleotide sequence ID" value="NZ_CP048029.1"/>
</dbReference>
<evidence type="ECO:0000256" key="6">
    <source>
        <dbReference type="ARBA" id="ARBA00022989"/>
    </source>
</evidence>
<dbReference type="CDD" id="cd06442">
    <property type="entry name" value="DPM1_like"/>
    <property type="match status" value="1"/>
</dbReference>
<dbReference type="InterPro" id="IPR029044">
    <property type="entry name" value="Nucleotide-diphossugar_trans"/>
</dbReference>
<dbReference type="PANTHER" id="PTHR43398">
    <property type="entry name" value="DOLICHOL-PHOSPHATE MANNOSYLTRANSFERASE SUBUNIT 1"/>
    <property type="match status" value="1"/>
</dbReference>
<feature type="transmembrane region" description="Helical" evidence="8">
    <location>
        <begin position="344"/>
        <end position="369"/>
    </location>
</feature>
<dbReference type="GO" id="GO:0009247">
    <property type="term" value="P:glycolipid biosynthetic process"/>
    <property type="evidence" value="ECO:0007669"/>
    <property type="project" value="TreeGrafter"/>
</dbReference>
<feature type="transmembrane region" description="Helical" evidence="8">
    <location>
        <begin position="275"/>
        <end position="296"/>
    </location>
</feature>
<feature type="transmembrane region" description="Helical" evidence="8">
    <location>
        <begin position="316"/>
        <end position="338"/>
    </location>
</feature>
<organism evidence="11 12">
    <name type="scientific">Caldichromatium japonicum</name>
    <dbReference type="NCBI Taxonomy" id="2699430"/>
    <lineage>
        <taxon>Bacteria</taxon>
        <taxon>Pseudomonadati</taxon>
        <taxon>Pseudomonadota</taxon>
        <taxon>Gammaproteobacteria</taxon>
        <taxon>Chromatiales</taxon>
        <taxon>Chromatiaceae</taxon>
        <taxon>Caldichromatium</taxon>
    </lineage>
</organism>
<evidence type="ECO:0000313" key="11">
    <source>
        <dbReference type="EMBL" id="QIK38032.1"/>
    </source>
</evidence>
<accession>A0A6G7VDK1</accession>
<dbReference type="Proteomes" id="UP000502699">
    <property type="component" value="Chromosome"/>
</dbReference>
<comment type="similarity">
    <text evidence="2">Belongs to the glycosyltransferase 2 family.</text>
</comment>
<evidence type="ECO:0000256" key="1">
    <source>
        <dbReference type="ARBA" id="ARBA00004141"/>
    </source>
</evidence>
<dbReference type="InterPro" id="IPR001173">
    <property type="entry name" value="Glyco_trans_2-like"/>
</dbReference>
<dbReference type="PANTHER" id="PTHR43398:SF1">
    <property type="entry name" value="DOLICHOL-PHOSPHATE MANNOSYLTRANSFERASE SUBUNIT 1"/>
    <property type="match status" value="1"/>
</dbReference>
<keyword evidence="3" id="KW-0328">Glycosyltransferase</keyword>
<keyword evidence="12" id="KW-1185">Reference proteome</keyword>
<proteinExistence type="inferred from homology"/>
<gene>
    <name evidence="11" type="ORF">GWK36_08580</name>
</gene>
<keyword evidence="6 8" id="KW-1133">Transmembrane helix</keyword>
<protein>
    <submittedName>
        <fullName evidence="11">Glycosyltransferase family 2 protein</fullName>
    </submittedName>
</protein>
<dbReference type="Gene3D" id="3.90.550.10">
    <property type="entry name" value="Spore Coat Polysaccharide Biosynthesis Protein SpsA, Chain A"/>
    <property type="match status" value="1"/>
</dbReference>
<keyword evidence="7 8" id="KW-0472">Membrane</keyword>
<dbReference type="EMBL" id="CP048029">
    <property type="protein sequence ID" value="QIK38032.1"/>
    <property type="molecule type" value="Genomic_DNA"/>
</dbReference>
<evidence type="ECO:0000256" key="5">
    <source>
        <dbReference type="ARBA" id="ARBA00022692"/>
    </source>
</evidence>
<evidence type="ECO:0000256" key="3">
    <source>
        <dbReference type="ARBA" id="ARBA00022676"/>
    </source>
</evidence>
<comment type="subcellular location">
    <subcellularLocation>
        <location evidence="1">Membrane</location>
        <topology evidence="1">Multi-pass membrane protein</topology>
    </subcellularLocation>
</comment>
<sequence>MSVHTLHLAYPPELAIIIPTYQEAESVAEIAKWVAAALDGVAWELIFVDDDSPDGTAERVRALARRDPRIRVLQRIGRRGLASACIEGMLATSAPYLAVMDADLQHDAQLLPQMLHSLRHEGLDLVIGSRYLPGGDLGNWDRRRRRMSRLATRIAQIMLHAELTDPMSGFFMIRAEVLHRVVRRLSGLGFKILLDLFSAADAPLRFRELPYRFRARQQGESKLDNAVLWEFLLMLIQKLTGAWVPIRFIAFSLIGGIGVVVHLAVLWSILELFGLPAFAAGQATAALVAMTSNFFLNNLLTYRDLRLRGRALIRGWLSFVFACSIGALANVGIANYLFQETRSGWVLSALAGILVGAVWNYAVTAVYTWRRTVNAL</sequence>
<evidence type="ECO:0000259" key="9">
    <source>
        <dbReference type="Pfam" id="PF00535"/>
    </source>
</evidence>
<feature type="domain" description="Glycosyltransferase 2-like" evidence="9">
    <location>
        <begin position="16"/>
        <end position="180"/>
    </location>
</feature>
<keyword evidence="4 11" id="KW-0808">Transferase</keyword>
<dbReference type="Pfam" id="PF00535">
    <property type="entry name" value="Glycos_transf_2"/>
    <property type="match status" value="1"/>
</dbReference>
<name>A0A6G7VDK1_9GAMM</name>
<feature type="domain" description="GtrA/DPMS transmembrane" evidence="10">
    <location>
        <begin position="251"/>
        <end position="369"/>
    </location>
</feature>
<dbReference type="KEGG" id="cjap:GWK36_08580"/>
<evidence type="ECO:0000256" key="4">
    <source>
        <dbReference type="ARBA" id="ARBA00022679"/>
    </source>
</evidence>
<reference evidence="12" key="1">
    <citation type="submission" date="2020-01" db="EMBL/GenBank/DDBJ databases">
        <title>Caldichromatium gen. nov., sp. nov., a thermophilic purple sulfur bacterium member of the family Chromatiaceae isolated from Nakabusa hot spring, Japan.</title>
        <authorList>
            <person name="Saini M.K."/>
            <person name="Hanada S."/>
            <person name="Tank M."/>
        </authorList>
    </citation>
    <scope>NUCLEOTIDE SEQUENCE [LARGE SCALE GENOMIC DNA]</scope>
    <source>
        <strain evidence="12">No.7</strain>
    </source>
</reference>
<evidence type="ECO:0000313" key="12">
    <source>
        <dbReference type="Proteomes" id="UP000502699"/>
    </source>
</evidence>
<dbReference type="InterPro" id="IPR039528">
    <property type="entry name" value="DPM1-like"/>
</dbReference>
<evidence type="ECO:0000256" key="2">
    <source>
        <dbReference type="ARBA" id="ARBA00006739"/>
    </source>
</evidence>
<dbReference type="InterPro" id="IPR007267">
    <property type="entry name" value="GtrA_DPMS_TM"/>
</dbReference>
<evidence type="ECO:0000256" key="8">
    <source>
        <dbReference type="SAM" id="Phobius"/>
    </source>
</evidence>
<evidence type="ECO:0000259" key="10">
    <source>
        <dbReference type="Pfam" id="PF04138"/>
    </source>
</evidence>
<feature type="transmembrane region" description="Helical" evidence="8">
    <location>
        <begin position="248"/>
        <end position="269"/>
    </location>
</feature>
<dbReference type="GO" id="GO:0000271">
    <property type="term" value="P:polysaccharide biosynthetic process"/>
    <property type="evidence" value="ECO:0007669"/>
    <property type="project" value="InterPro"/>
</dbReference>
<dbReference type="SUPFAM" id="SSF53448">
    <property type="entry name" value="Nucleotide-diphospho-sugar transferases"/>
    <property type="match status" value="1"/>
</dbReference>
<keyword evidence="5 8" id="KW-0812">Transmembrane</keyword>
<dbReference type="Pfam" id="PF04138">
    <property type="entry name" value="GtrA_DPMS_TM"/>
    <property type="match status" value="1"/>
</dbReference>
<dbReference type="GO" id="GO:0016020">
    <property type="term" value="C:membrane"/>
    <property type="evidence" value="ECO:0007669"/>
    <property type="project" value="UniProtKB-SubCell"/>
</dbReference>
<evidence type="ECO:0000256" key="7">
    <source>
        <dbReference type="ARBA" id="ARBA00023136"/>
    </source>
</evidence>
<dbReference type="GO" id="GO:0004582">
    <property type="term" value="F:dolichyl-phosphate beta-D-mannosyltransferase activity"/>
    <property type="evidence" value="ECO:0007669"/>
    <property type="project" value="InterPro"/>
</dbReference>